<protein>
    <submittedName>
        <fullName evidence="2">Uncharacterized protein</fullName>
    </submittedName>
</protein>
<keyword evidence="1" id="KW-0812">Transmembrane</keyword>
<proteinExistence type="predicted"/>
<evidence type="ECO:0000313" key="2">
    <source>
        <dbReference type="EMBL" id="OOP67047.1"/>
    </source>
</evidence>
<name>A0A8E2I660_9BACI</name>
<dbReference type="EMBL" id="MTLA01000236">
    <property type="protein sequence ID" value="OOP67047.1"/>
    <property type="molecule type" value="Genomic_DNA"/>
</dbReference>
<dbReference type="Proteomes" id="UP000189761">
    <property type="component" value="Unassembled WGS sequence"/>
</dbReference>
<keyword evidence="1" id="KW-0472">Membrane</keyword>
<evidence type="ECO:0000256" key="1">
    <source>
        <dbReference type="SAM" id="Phobius"/>
    </source>
</evidence>
<organism evidence="2 3">
    <name type="scientific">Heyndrickxia oleronia</name>
    <dbReference type="NCBI Taxonomy" id="38875"/>
    <lineage>
        <taxon>Bacteria</taxon>
        <taxon>Bacillati</taxon>
        <taxon>Bacillota</taxon>
        <taxon>Bacilli</taxon>
        <taxon>Bacillales</taxon>
        <taxon>Bacillaceae</taxon>
        <taxon>Heyndrickxia</taxon>
    </lineage>
</organism>
<sequence>MNRFITVTLSVILFSTIFSGISYVPSSQREPNVYYFGFFETLILVMIYAGPVYSFVGLPLSIFIDKLIEKSNCKSVWTRYFVGLGLYSLFGKFVGFIFLILLIRNNNIYHMEVFLYSIYGFIASNIYYHLLLLISNINRK</sequence>
<feature type="transmembrane region" description="Helical" evidence="1">
    <location>
        <begin position="43"/>
        <end position="64"/>
    </location>
</feature>
<evidence type="ECO:0000313" key="3">
    <source>
        <dbReference type="Proteomes" id="UP000189761"/>
    </source>
</evidence>
<dbReference type="AlphaFoldDB" id="A0A8E2I660"/>
<feature type="transmembrane region" description="Helical" evidence="1">
    <location>
        <begin position="76"/>
        <end position="101"/>
    </location>
</feature>
<keyword evidence="1" id="KW-1133">Transmembrane helix</keyword>
<comment type="caution">
    <text evidence="2">The sequence shown here is derived from an EMBL/GenBank/DDBJ whole genome shotgun (WGS) entry which is preliminary data.</text>
</comment>
<reference evidence="2 3" key="1">
    <citation type="submission" date="2017-01" db="EMBL/GenBank/DDBJ databases">
        <title>Draft genome sequence of Bacillus oleronius.</title>
        <authorList>
            <person name="Allam M."/>
        </authorList>
    </citation>
    <scope>NUCLEOTIDE SEQUENCE [LARGE SCALE GENOMIC DNA]</scope>
    <source>
        <strain evidence="2 3">DSM 9356</strain>
    </source>
</reference>
<gene>
    <name evidence="2" type="ORF">BWZ43_17725</name>
</gene>
<accession>A0A8E2I660</accession>
<keyword evidence="3" id="KW-1185">Reference proteome</keyword>
<feature type="transmembrane region" description="Helical" evidence="1">
    <location>
        <begin position="113"/>
        <end position="134"/>
    </location>
</feature>